<reference evidence="1" key="1">
    <citation type="journal article" date="2015" name="Front. Microbiol.">
        <title>Combining genomic sequencing methods to explore viral diversity and reveal potential virus-host interactions.</title>
        <authorList>
            <person name="Chow C.E."/>
            <person name="Winget D.M."/>
            <person name="White R.A.III."/>
            <person name="Hallam S.J."/>
            <person name="Suttle C.A."/>
        </authorList>
    </citation>
    <scope>NUCLEOTIDE SEQUENCE</scope>
    <source>
        <strain evidence="1">Oxic3_1</strain>
    </source>
</reference>
<protein>
    <submittedName>
        <fullName evidence="1">Uncharacterized protein</fullName>
    </submittedName>
</protein>
<dbReference type="EMBL" id="KR029607">
    <property type="protein sequence ID" value="AKH48674.1"/>
    <property type="molecule type" value="Genomic_DNA"/>
</dbReference>
<sequence>MKETGGTLEDYARLSRDYTNVDEDVLLREYYKQTKPHLDREEIDFVLEDKFYFDPEEAEEREQKKKKLAYKEEIAKAKNFLEETKKKYYDEIKLRPGVTQEQQKATDFFNRYNKEQEVAKQSHESFKAVTKDYFTNDFKGFDFEVGDKKFRYGVKDANEVAEAQSDLTTFIKKFLNEDGTVNDPGAYHKAIYGARNIDTIASHFYEQGKSDAVKDITAKSKNISKDARTEVPGDIFINGFKVRAISGNESSKLKIKTIKK</sequence>
<name>A0A0F7L7Y1_9VIRU</name>
<organism evidence="1">
    <name type="scientific">uncultured marine virus</name>
    <dbReference type="NCBI Taxonomy" id="186617"/>
    <lineage>
        <taxon>Viruses</taxon>
        <taxon>environmental samples</taxon>
    </lineage>
</organism>
<proteinExistence type="predicted"/>
<accession>A0A0F7L7Y1</accession>
<reference evidence="1" key="2">
    <citation type="submission" date="2015-03" db="EMBL/GenBank/DDBJ databases">
        <authorList>
            <person name="Chow C.-E.T."/>
            <person name="Winget D.M."/>
            <person name="White R.A.III."/>
            <person name="Hallam S.J."/>
            <person name="Suttle C.A."/>
        </authorList>
    </citation>
    <scope>NUCLEOTIDE SEQUENCE</scope>
    <source>
        <strain evidence="1">Oxic3_1</strain>
    </source>
</reference>
<evidence type="ECO:0000313" key="1">
    <source>
        <dbReference type="EMBL" id="AKH48674.1"/>
    </source>
</evidence>